<dbReference type="GO" id="GO:0016740">
    <property type="term" value="F:transferase activity"/>
    <property type="evidence" value="ECO:0007669"/>
    <property type="project" value="UniProtKB-KW"/>
</dbReference>
<organism evidence="3 4">
    <name type="scientific">Phaeomoniella chlamydospora</name>
    <name type="common">Phaeoacremonium chlamydosporum</name>
    <dbReference type="NCBI Taxonomy" id="158046"/>
    <lineage>
        <taxon>Eukaryota</taxon>
        <taxon>Fungi</taxon>
        <taxon>Dikarya</taxon>
        <taxon>Ascomycota</taxon>
        <taxon>Pezizomycotina</taxon>
        <taxon>Eurotiomycetes</taxon>
        <taxon>Chaetothyriomycetidae</taxon>
        <taxon>Phaeomoniellales</taxon>
        <taxon>Phaeomoniellaceae</taxon>
        <taxon>Phaeomoniella</taxon>
    </lineage>
</organism>
<dbReference type="CDD" id="cd05120">
    <property type="entry name" value="APH_ChoK_like"/>
    <property type="match status" value="1"/>
</dbReference>
<dbReference type="SUPFAM" id="SSF56112">
    <property type="entry name" value="Protein kinase-like (PK-like)"/>
    <property type="match status" value="1"/>
</dbReference>
<keyword evidence="3" id="KW-0808">Transferase</keyword>
<feature type="region of interest" description="Disordered" evidence="1">
    <location>
        <begin position="1"/>
        <end position="40"/>
    </location>
</feature>
<comment type="caution">
    <text evidence="3">The sequence shown here is derived from an EMBL/GenBank/DDBJ whole genome shotgun (WGS) entry which is preliminary data.</text>
</comment>
<dbReference type="PANTHER" id="PTHR21310">
    <property type="entry name" value="AMINOGLYCOSIDE PHOSPHOTRANSFERASE-RELATED-RELATED"/>
    <property type="match status" value="1"/>
</dbReference>
<keyword evidence="4" id="KW-1185">Reference proteome</keyword>
<dbReference type="Proteomes" id="UP000053317">
    <property type="component" value="Unassembled WGS sequence"/>
</dbReference>
<dbReference type="InterPro" id="IPR051678">
    <property type="entry name" value="AGP_Transferase"/>
</dbReference>
<evidence type="ECO:0000256" key="1">
    <source>
        <dbReference type="SAM" id="MobiDB-lite"/>
    </source>
</evidence>
<dbReference type="EMBL" id="LCWF01000043">
    <property type="protein sequence ID" value="KKY25339.1"/>
    <property type="molecule type" value="Genomic_DNA"/>
</dbReference>
<feature type="domain" description="Aminoglycoside phosphotransferase" evidence="2">
    <location>
        <begin position="184"/>
        <end position="389"/>
    </location>
</feature>
<evidence type="ECO:0000313" key="4">
    <source>
        <dbReference type="Proteomes" id="UP000053317"/>
    </source>
</evidence>
<sequence length="422" mass="47771">MTARTAIRQGNNIRNTSMANLGDGMTPPDALPTSYISPTSTELECDDQSQRLGRLNQNAVTTFQKCVQKDPTCDLTPLLSYHAEEYPLRRSDIENGMPTRAKKSYIKIVSKQKRKRVGRGEETPRELPDPFGRMDVIHSLAPRVEALFLSEQYPDDTDIASSQCVTRFAGHLRRAEVIWSYGEKYIVKLENQVVVKYGSNVAIEEASNLKWIGDCAPHAAIPRLLGAATIGDLTLIFMSFMEGQSLDKAWPLLTTNEKLSIQKQLNDILGKFRQIMWEEATPMGNCGNDPRCTDTRRHTRKSSNAIRNEGEFNTFLIRSFATSSPLLMAIRSQLRTDHRIVLSHGDFRPANIMVSLDSNRRVTGLLDFEAFGWYPEYWDYVKAVLSDWDGCDGWLDHLPPVIGQYHYELLVDTHIDRLSVGL</sequence>
<protein>
    <submittedName>
        <fullName evidence="3">Putative phosphotransferase enzyme family protein</fullName>
    </submittedName>
</protein>
<evidence type="ECO:0000313" key="3">
    <source>
        <dbReference type="EMBL" id="KKY25339.1"/>
    </source>
</evidence>
<dbReference type="PANTHER" id="PTHR21310:SF58">
    <property type="entry name" value="AMINOGLYCOSIDE PHOSPHOTRANSFERASE DOMAIN-CONTAINING PROTEIN"/>
    <property type="match status" value="1"/>
</dbReference>
<dbReference type="InterPro" id="IPR002575">
    <property type="entry name" value="Aminoglycoside_PTrfase"/>
</dbReference>
<name>A0A0G2ET26_PHACM</name>
<proteinExistence type="predicted"/>
<evidence type="ECO:0000259" key="2">
    <source>
        <dbReference type="Pfam" id="PF01636"/>
    </source>
</evidence>
<dbReference type="Pfam" id="PF01636">
    <property type="entry name" value="APH"/>
    <property type="match status" value="1"/>
</dbReference>
<dbReference type="AlphaFoldDB" id="A0A0G2ET26"/>
<dbReference type="InterPro" id="IPR011009">
    <property type="entry name" value="Kinase-like_dom_sf"/>
</dbReference>
<feature type="compositionally biased region" description="Polar residues" evidence="1">
    <location>
        <begin position="8"/>
        <end position="19"/>
    </location>
</feature>
<reference evidence="3 4" key="2">
    <citation type="submission" date="2015-05" db="EMBL/GenBank/DDBJ databases">
        <authorList>
            <person name="Morales-Cruz A."/>
            <person name="Amrine K.C."/>
            <person name="Cantu D."/>
        </authorList>
    </citation>
    <scope>NUCLEOTIDE SEQUENCE [LARGE SCALE GENOMIC DNA]</scope>
    <source>
        <strain evidence="3">UCRPC4</strain>
    </source>
</reference>
<dbReference type="Gene3D" id="3.90.1200.10">
    <property type="match status" value="1"/>
</dbReference>
<dbReference type="OrthoDB" id="2906425at2759"/>
<reference evidence="3 4" key="1">
    <citation type="submission" date="2015-05" db="EMBL/GenBank/DDBJ databases">
        <title>Distinctive expansion of gene families associated with plant cell wall degradation and secondary metabolism in the genomes of grapevine trunk pathogens.</title>
        <authorList>
            <person name="Lawrence D.P."/>
            <person name="Travadon R."/>
            <person name="Rolshausen P.E."/>
            <person name="Baumgartner K."/>
        </authorList>
    </citation>
    <scope>NUCLEOTIDE SEQUENCE [LARGE SCALE GENOMIC DNA]</scope>
    <source>
        <strain evidence="3">UCRPC4</strain>
    </source>
</reference>
<accession>A0A0G2ET26</accession>
<gene>
    <name evidence="3" type="ORF">UCRPC4_g01863</name>
</gene>